<dbReference type="Pfam" id="PF00805">
    <property type="entry name" value="Pentapeptide"/>
    <property type="match status" value="1"/>
</dbReference>
<evidence type="ECO:0000256" key="1">
    <source>
        <dbReference type="SAM" id="MobiDB-lite"/>
    </source>
</evidence>
<keyword evidence="2" id="KW-0812">Transmembrane</keyword>
<reference evidence="3 4" key="1">
    <citation type="submission" date="2024-09" db="EMBL/GenBank/DDBJ databases">
        <authorList>
            <person name="Sun Q."/>
            <person name="Mori K."/>
        </authorList>
    </citation>
    <scope>NUCLEOTIDE SEQUENCE [LARGE SCALE GENOMIC DNA]</scope>
    <source>
        <strain evidence="3 4">TBRC 1851</strain>
    </source>
</reference>
<feature type="region of interest" description="Disordered" evidence="1">
    <location>
        <begin position="563"/>
        <end position="587"/>
    </location>
</feature>
<feature type="region of interest" description="Disordered" evidence="1">
    <location>
        <begin position="203"/>
        <end position="228"/>
    </location>
</feature>
<feature type="transmembrane region" description="Helical" evidence="2">
    <location>
        <begin position="30"/>
        <end position="52"/>
    </location>
</feature>
<dbReference type="RefSeq" id="WP_394301774.1">
    <property type="nucleotide sequence ID" value="NZ_JBHMQT010000033.1"/>
</dbReference>
<name>A0ABV6U581_9ACTN</name>
<dbReference type="Gene3D" id="2.160.20.80">
    <property type="entry name" value="E3 ubiquitin-protein ligase SopA"/>
    <property type="match status" value="2"/>
</dbReference>
<keyword evidence="2" id="KW-1133">Transmembrane helix</keyword>
<dbReference type="SUPFAM" id="SSF141571">
    <property type="entry name" value="Pentapeptide repeat-like"/>
    <property type="match status" value="1"/>
</dbReference>
<dbReference type="PANTHER" id="PTHR14136:SF17">
    <property type="entry name" value="BTB_POZ DOMAIN-CONTAINING PROTEIN KCTD9"/>
    <property type="match status" value="1"/>
</dbReference>
<feature type="transmembrane region" description="Helical" evidence="2">
    <location>
        <begin position="108"/>
        <end position="128"/>
    </location>
</feature>
<dbReference type="Pfam" id="PF13576">
    <property type="entry name" value="Pentapeptide_3"/>
    <property type="match status" value="2"/>
</dbReference>
<feature type="compositionally biased region" description="Polar residues" evidence="1">
    <location>
        <begin position="203"/>
        <end position="213"/>
    </location>
</feature>
<feature type="transmembrane region" description="Helical" evidence="2">
    <location>
        <begin position="73"/>
        <end position="96"/>
    </location>
</feature>
<organism evidence="3 4">
    <name type="scientific">Sphaerimonospora cavernae</name>
    <dbReference type="NCBI Taxonomy" id="1740611"/>
    <lineage>
        <taxon>Bacteria</taxon>
        <taxon>Bacillati</taxon>
        <taxon>Actinomycetota</taxon>
        <taxon>Actinomycetes</taxon>
        <taxon>Streptosporangiales</taxon>
        <taxon>Streptosporangiaceae</taxon>
        <taxon>Sphaerimonospora</taxon>
    </lineage>
</organism>
<keyword evidence="2" id="KW-0472">Membrane</keyword>
<sequence length="587" mass="64517">MAGVIVLMAGLAVIFFSAYRDEYFALLARIPRGEILVLAGLILFFTGLGLLISRRVSSSSEKLLTPMRVLSPWWILGGFVAVIVSTYTATAVLTNVAGTDPALRLDAIKSGLTVGAGAAGGVALLLAVRRQWLGERTQTYQEYDATEKRITDLYSKAVDQLGSDKAGVRIAAMYALERLGRNNPEHRQSILDVICAYLRTPATDQRGGSSKQVEASKDGDGIECQERDDDGDHLDLEVRLTAQHILSRHLRSKLLYSWRSSNEIGGEDYWPGMKLDLTRAYLVNFDLSDCQVDSASFERAAFIGQTRFSGSSFQGRANFERAVFEGVADFGASKFSGAHFMGATFASAAIFQYADFRRESNFREAKFDSVDFQGSRFRTVRFDKACFNGEISNFRNTDFFAGYFGGVAFRSKLDLSEATFRGGVLFDGVHFSDSARFDDTFFGRASFRNSSFRGDASFVGVASRGIAYQMDPEAGGVHVDRSMRTADEGISAIQQLIRWLLVRRTASPPDIQYLEFNDVNFLGNVDFTDAGISGDGLSGATFPLGTSNIRVWPSGWRETTKGDGFGTIFSSSQTEEGEGDECCEEEH</sequence>
<dbReference type="Proteomes" id="UP001589870">
    <property type="component" value="Unassembled WGS sequence"/>
</dbReference>
<evidence type="ECO:0000313" key="4">
    <source>
        <dbReference type="Proteomes" id="UP001589870"/>
    </source>
</evidence>
<keyword evidence="4" id="KW-1185">Reference proteome</keyword>
<accession>A0ABV6U581</accession>
<dbReference type="InterPro" id="IPR001646">
    <property type="entry name" value="5peptide_repeat"/>
</dbReference>
<protein>
    <submittedName>
        <fullName evidence="3">Pentapeptide repeat-containing protein</fullName>
    </submittedName>
</protein>
<gene>
    <name evidence="3" type="ORF">ACFHYQ_15110</name>
</gene>
<feature type="compositionally biased region" description="Acidic residues" evidence="1">
    <location>
        <begin position="575"/>
        <end position="587"/>
    </location>
</feature>
<evidence type="ECO:0000256" key="2">
    <source>
        <dbReference type="SAM" id="Phobius"/>
    </source>
</evidence>
<dbReference type="PANTHER" id="PTHR14136">
    <property type="entry name" value="BTB_POZ DOMAIN-CONTAINING PROTEIN KCTD9"/>
    <property type="match status" value="1"/>
</dbReference>
<dbReference type="EMBL" id="JBHMQT010000033">
    <property type="protein sequence ID" value="MFC0863630.1"/>
    <property type="molecule type" value="Genomic_DNA"/>
</dbReference>
<evidence type="ECO:0000313" key="3">
    <source>
        <dbReference type="EMBL" id="MFC0863630.1"/>
    </source>
</evidence>
<proteinExistence type="predicted"/>
<comment type="caution">
    <text evidence="3">The sequence shown here is derived from an EMBL/GenBank/DDBJ whole genome shotgun (WGS) entry which is preliminary data.</text>
</comment>
<dbReference type="InterPro" id="IPR051082">
    <property type="entry name" value="Pentapeptide-BTB/POZ_domain"/>
</dbReference>